<dbReference type="EMBL" id="JAGPXF010000001">
    <property type="protein sequence ID" value="KAH7262286.1"/>
    <property type="molecule type" value="Genomic_DNA"/>
</dbReference>
<feature type="signal peptide" evidence="1">
    <location>
        <begin position="1"/>
        <end position="24"/>
    </location>
</feature>
<reference evidence="2" key="1">
    <citation type="journal article" date="2021" name="Nat. Commun.">
        <title>Genetic determinants of endophytism in the Arabidopsis root mycobiome.</title>
        <authorList>
            <person name="Mesny F."/>
            <person name="Miyauchi S."/>
            <person name="Thiergart T."/>
            <person name="Pickel B."/>
            <person name="Atanasova L."/>
            <person name="Karlsson M."/>
            <person name="Huettel B."/>
            <person name="Barry K.W."/>
            <person name="Haridas S."/>
            <person name="Chen C."/>
            <person name="Bauer D."/>
            <person name="Andreopoulos W."/>
            <person name="Pangilinan J."/>
            <person name="LaButti K."/>
            <person name="Riley R."/>
            <person name="Lipzen A."/>
            <person name="Clum A."/>
            <person name="Drula E."/>
            <person name="Henrissat B."/>
            <person name="Kohler A."/>
            <person name="Grigoriev I.V."/>
            <person name="Martin F.M."/>
            <person name="Hacquard S."/>
        </authorList>
    </citation>
    <scope>NUCLEOTIDE SEQUENCE</scope>
    <source>
        <strain evidence="2">MPI-SDFR-AT-0068</strain>
    </source>
</reference>
<evidence type="ECO:0000256" key="1">
    <source>
        <dbReference type="SAM" id="SignalP"/>
    </source>
</evidence>
<comment type="caution">
    <text evidence="2">The sequence shown here is derived from an EMBL/GenBank/DDBJ whole genome shotgun (WGS) entry which is preliminary data.</text>
</comment>
<organism evidence="2 3">
    <name type="scientific">Fusarium tricinctum</name>
    <dbReference type="NCBI Taxonomy" id="61284"/>
    <lineage>
        <taxon>Eukaryota</taxon>
        <taxon>Fungi</taxon>
        <taxon>Dikarya</taxon>
        <taxon>Ascomycota</taxon>
        <taxon>Pezizomycotina</taxon>
        <taxon>Sordariomycetes</taxon>
        <taxon>Hypocreomycetidae</taxon>
        <taxon>Hypocreales</taxon>
        <taxon>Nectriaceae</taxon>
        <taxon>Fusarium</taxon>
        <taxon>Fusarium tricinctum species complex</taxon>
    </lineage>
</organism>
<proteinExistence type="predicted"/>
<accession>A0A8K0WGN8</accession>
<keyword evidence="3" id="KW-1185">Reference proteome</keyword>
<evidence type="ECO:0000313" key="3">
    <source>
        <dbReference type="Proteomes" id="UP000813427"/>
    </source>
</evidence>
<dbReference type="AlphaFoldDB" id="A0A8K0WGN8"/>
<protein>
    <submittedName>
        <fullName evidence="2">Uncharacterized protein</fullName>
    </submittedName>
</protein>
<sequence length="157" mass="17172">MAWGMLSRLGTSLLPPVFLTLVTAASVMQIEAKASGFYSIQVIRTTDSLGPSRGVLPWKCTPISTTTLLSTNARLVLAQLLNSRLMRSSSRGELMMGLLQRFSVTEKQSCCLFYLSINITLGYCPDEPHPGLKYCCHARLARQPAGQPQHHGEMASS</sequence>
<evidence type="ECO:0000313" key="2">
    <source>
        <dbReference type="EMBL" id="KAH7262286.1"/>
    </source>
</evidence>
<dbReference type="Proteomes" id="UP000813427">
    <property type="component" value="Unassembled WGS sequence"/>
</dbReference>
<feature type="chain" id="PRO_5035456000" evidence="1">
    <location>
        <begin position="25"/>
        <end position="157"/>
    </location>
</feature>
<keyword evidence="1" id="KW-0732">Signal</keyword>
<gene>
    <name evidence="2" type="ORF">BKA59DRAFT_19868</name>
</gene>
<name>A0A8K0WGN8_9HYPO</name>